<dbReference type="AlphaFoldDB" id="A0A0A8ZQ69"/>
<reference evidence="1" key="2">
    <citation type="journal article" date="2015" name="Data Brief">
        <title>Shoot transcriptome of the giant reed, Arundo donax.</title>
        <authorList>
            <person name="Barrero R.A."/>
            <person name="Guerrero F.D."/>
            <person name="Moolhuijzen P."/>
            <person name="Goolsby J.A."/>
            <person name="Tidwell J."/>
            <person name="Bellgard S.E."/>
            <person name="Bellgard M.I."/>
        </authorList>
    </citation>
    <scope>NUCLEOTIDE SEQUENCE</scope>
    <source>
        <tissue evidence="1">Shoot tissue taken approximately 20 cm above the soil surface</tissue>
    </source>
</reference>
<reference evidence="1" key="1">
    <citation type="submission" date="2014-09" db="EMBL/GenBank/DDBJ databases">
        <authorList>
            <person name="Magalhaes I.L.F."/>
            <person name="Oliveira U."/>
            <person name="Santos F.R."/>
            <person name="Vidigal T.H.D.A."/>
            <person name="Brescovit A.D."/>
            <person name="Santos A.J."/>
        </authorList>
    </citation>
    <scope>NUCLEOTIDE SEQUENCE</scope>
    <source>
        <tissue evidence="1">Shoot tissue taken approximately 20 cm above the soil surface</tissue>
    </source>
</reference>
<proteinExistence type="predicted"/>
<dbReference type="EMBL" id="GBRH01256954">
    <property type="protein sequence ID" value="JAD40941.1"/>
    <property type="molecule type" value="Transcribed_RNA"/>
</dbReference>
<name>A0A0A8ZQ69_ARUDO</name>
<protein>
    <submittedName>
        <fullName evidence="1">Uncharacterized protein</fullName>
    </submittedName>
</protein>
<organism evidence="1">
    <name type="scientific">Arundo donax</name>
    <name type="common">Giant reed</name>
    <name type="synonym">Donax arundinaceus</name>
    <dbReference type="NCBI Taxonomy" id="35708"/>
    <lineage>
        <taxon>Eukaryota</taxon>
        <taxon>Viridiplantae</taxon>
        <taxon>Streptophyta</taxon>
        <taxon>Embryophyta</taxon>
        <taxon>Tracheophyta</taxon>
        <taxon>Spermatophyta</taxon>
        <taxon>Magnoliopsida</taxon>
        <taxon>Liliopsida</taxon>
        <taxon>Poales</taxon>
        <taxon>Poaceae</taxon>
        <taxon>PACMAD clade</taxon>
        <taxon>Arundinoideae</taxon>
        <taxon>Arundineae</taxon>
        <taxon>Arundo</taxon>
    </lineage>
</organism>
<sequence>MLCSYSCSAPIMALGGVWSSGAGADGWRNDTVTRAGGEVNVLC</sequence>
<evidence type="ECO:0000313" key="1">
    <source>
        <dbReference type="EMBL" id="JAD40941.1"/>
    </source>
</evidence>
<accession>A0A0A8ZQ69</accession>